<protein>
    <recommendedName>
        <fullName evidence="5">DUF1461 domain-containing protein</fullName>
    </recommendedName>
</protein>
<keyword evidence="4" id="KW-1185">Reference proteome</keyword>
<name>A0ABV6PZ25_9DEIN</name>
<comment type="caution">
    <text evidence="3">The sequence shown here is derived from an EMBL/GenBank/DDBJ whole genome shotgun (WGS) entry which is preliminary data.</text>
</comment>
<gene>
    <name evidence="3" type="ORF">ACFFFP_02780</name>
</gene>
<evidence type="ECO:0000313" key="4">
    <source>
        <dbReference type="Proteomes" id="UP001589830"/>
    </source>
</evidence>
<reference evidence="3 4" key="1">
    <citation type="submission" date="2024-09" db="EMBL/GenBank/DDBJ databases">
        <authorList>
            <person name="Sun Q."/>
            <person name="Mori K."/>
        </authorList>
    </citation>
    <scope>NUCLEOTIDE SEQUENCE [LARGE SCALE GENOMIC DNA]</scope>
    <source>
        <strain evidence="3 4">NCAIM B.02340</strain>
    </source>
</reference>
<evidence type="ECO:0000313" key="3">
    <source>
        <dbReference type="EMBL" id="MFC0595106.1"/>
    </source>
</evidence>
<keyword evidence="2" id="KW-1133">Transmembrane helix</keyword>
<dbReference type="EMBL" id="JBHLTW010000007">
    <property type="protein sequence ID" value="MFC0595106.1"/>
    <property type="molecule type" value="Genomic_DNA"/>
</dbReference>
<evidence type="ECO:0000256" key="2">
    <source>
        <dbReference type="SAM" id="Phobius"/>
    </source>
</evidence>
<evidence type="ECO:0000256" key="1">
    <source>
        <dbReference type="SAM" id="MobiDB-lite"/>
    </source>
</evidence>
<feature type="compositionally biased region" description="Gly residues" evidence="1">
    <location>
        <begin position="145"/>
        <end position="158"/>
    </location>
</feature>
<evidence type="ECO:0008006" key="5">
    <source>
        <dbReference type="Google" id="ProtNLM"/>
    </source>
</evidence>
<dbReference type="Proteomes" id="UP001589830">
    <property type="component" value="Unassembled WGS sequence"/>
</dbReference>
<proteinExistence type="predicted"/>
<sequence length="291" mass="30651">MGSGFHRLYAARLAWRYRLLLALGLALLGFFHPLFALLSPLGLLLPARLWEGRALKEITRHSLAYPTALAYGEERLWAEVRKLPLSLPPFPWGLLAAYLLALVLVLAFWGFRAGERGSGGLPAWERPMELGQEGVPSEERTSPGEGRGGPGSQEGGSQGSQEAAPQKGQGEGLGERPEAGRPQGAKEGSPQGPPAGEGGASSQGEEAPTPSPGPKGVGPAPEGEGVADLSPPEGAPAGLLGPGGEGETPALPSPWPEGRPPERVRRGVEVYLEKTPLPPEARELLRRYFSP</sequence>
<keyword evidence="2" id="KW-0812">Transmembrane</keyword>
<keyword evidence="2" id="KW-0472">Membrane</keyword>
<feature type="transmembrane region" description="Helical" evidence="2">
    <location>
        <begin position="90"/>
        <end position="111"/>
    </location>
</feature>
<feature type="region of interest" description="Disordered" evidence="1">
    <location>
        <begin position="120"/>
        <end position="263"/>
    </location>
</feature>
<dbReference type="RefSeq" id="WP_188847810.1">
    <property type="nucleotide sequence ID" value="NZ_BMPJ01000021.1"/>
</dbReference>
<accession>A0ABV6PZ25</accession>
<organism evidence="3 4">
    <name type="scientific">Thermus composti</name>
    <dbReference type="NCBI Taxonomy" id="532059"/>
    <lineage>
        <taxon>Bacteria</taxon>
        <taxon>Thermotogati</taxon>
        <taxon>Deinococcota</taxon>
        <taxon>Deinococci</taxon>
        <taxon>Thermales</taxon>
        <taxon>Thermaceae</taxon>
        <taxon>Thermus</taxon>
    </lineage>
</organism>